<protein>
    <submittedName>
        <fullName evidence="2">ImmA/IrrE family metallo-endopeptidase</fullName>
    </submittedName>
</protein>
<feature type="domain" description="IrrE N-terminal-like" evidence="1">
    <location>
        <begin position="49"/>
        <end position="179"/>
    </location>
</feature>
<evidence type="ECO:0000313" key="3">
    <source>
        <dbReference type="Proteomes" id="UP000886818"/>
    </source>
</evidence>
<proteinExistence type="predicted"/>
<dbReference type="PANTHER" id="PTHR43236:SF1">
    <property type="entry name" value="BLL7220 PROTEIN"/>
    <property type="match status" value="1"/>
</dbReference>
<accession>A0ABX8RDC8</accession>
<dbReference type="RefSeq" id="WP_218282423.1">
    <property type="nucleotide sequence ID" value="NZ_CP078093.1"/>
</dbReference>
<gene>
    <name evidence="2" type="ORF">KVH43_10165</name>
</gene>
<dbReference type="EMBL" id="CP078093">
    <property type="protein sequence ID" value="QXM05725.1"/>
    <property type="molecule type" value="Genomic_DNA"/>
</dbReference>
<dbReference type="PANTHER" id="PTHR43236">
    <property type="entry name" value="ANTITOXIN HIGA1"/>
    <property type="match status" value="1"/>
</dbReference>
<dbReference type="InterPro" id="IPR010359">
    <property type="entry name" value="IrrE_HExxH"/>
</dbReference>
<keyword evidence="3" id="KW-1185">Reference proteome</keyword>
<evidence type="ECO:0000259" key="1">
    <source>
        <dbReference type="Pfam" id="PF06114"/>
    </source>
</evidence>
<organism evidence="2 3">
    <name type="scientific">Crassaminicella indica</name>
    <dbReference type="NCBI Taxonomy" id="2855394"/>
    <lineage>
        <taxon>Bacteria</taxon>
        <taxon>Bacillati</taxon>
        <taxon>Bacillota</taxon>
        <taxon>Clostridia</taxon>
        <taxon>Eubacteriales</taxon>
        <taxon>Clostridiaceae</taxon>
        <taxon>Crassaminicella</taxon>
    </lineage>
</organism>
<evidence type="ECO:0000313" key="2">
    <source>
        <dbReference type="EMBL" id="QXM05725.1"/>
    </source>
</evidence>
<dbReference type="Proteomes" id="UP000886818">
    <property type="component" value="Chromosome"/>
</dbReference>
<dbReference type="InterPro" id="IPR052345">
    <property type="entry name" value="Rad_response_metalloprotease"/>
</dbReference>
<dbReference type="Pfam" id="PF06114">
    <property type="entry name" value="Peptidase_M78"/>
    <property type="match status" value="1"/>
</dbReference>
<name>A0ABX8RDC8_9CLOT</name>
<sequence>MLKREDIDKIEKKALQHRKMNDLGIESPIGNKIFDIIENQYDSFLLLYPLKSKNIAGFTRKQGEFIQVFINTSFDKGFQNFACAHELYHLIQFQEKEIDSFIVCSNKDISETLDEENIHQEELKANYFAAAFLLPKEIVVERFKKIEELYYFEEDFILEIIKLQYQYEVPFKTILKRLKELEIINEIQYGKLKIYEDNIIEYCKMMDESVYNNIKTLESPDTRKYHTLNVPKTAADVYKNNIISFSKLESIINKYDKKITDFNINKPQIKPISIDFSSFGIGDDDDHDE</sequence>
<reference evidence="2" key="1">
    <citation type="submission" date="2021-07" db="EMBL/GenBank/DDBJ databases">
        <title>Complete genome sequence of Crassaminicella sp. 143-21, isolated from a deep-sea hydrothermal vent.</title>
        <authorList>
            <person name="Li X."/>
        </authorList>
    </citation>
    <scope>NUCLEOTIDE SEQUENCE</scope>
    <source>
        <strain evidence="2">143-21</strain>
    </source>
</reference>